<protein>
    <submittedName>
        <fullName evidence="2">Uncharacterized protein</fullName>
    </submittedName>
</protein>
<gene>
    <name evidence="2" type="ORF">SAMN05216386_1000</name>
</gene>
<dbReference type="AlphaFoldDB" id="A0A1I4Z2T6"/>
<proteinExistence type="predicted"/>
<sequence>MTLSFKSFHPLSGVLPDTFPEFGGDIVFRARAILQSRTDEELFAALEIIDWIIDQSPAQDEVAAELERMAAEENNDSSASGEEPYSDSPIKRDKHSSTYALKALQPKFDISADEKFPNATWGEMFSVLALSLVAQACEDERLVNNKPQSENSERNDWLNEYQAVSRASYWLIEAMDAVATAEGINLFQSEIANEKQKISVRNRFSGQKKHKPTNDALLALRDFYIPEKHKSMRNAAKLFCEAYPEKVAHLTYYNRIRTLSEGLSALLKERRLSLQK</sequence>
<dbReference type="OrthoDB" id="8569641at2"/>
<evidence type="ECO:0000256" key="1">
    <source>
        <dbReference type="SAM" id="MobiDB-lite"/>
    </source>
</evidence>
<evidence type="ECO:0000313" key="2">
    <source>
        <dbReference type="EMBL" id="SFN44581.1"/>
    </source>
</evidence>
<dbReference type="Proteomes" id="UP000183107">
    <property type="component" value="Unassembled WGS sequence"/>
</dbReference>
<accession>A0A1I4Z2T6</accession>
<dbReference type="EMBL" id="FOVJ01000001">
    <property type="protein sequence ID" value="SFN44581.1"/>
    <property type="molecule type" value="Genomic_DNA"/>
</dbReference>
<name>A0A1I4Z2T6_9PROT</name>
<dbReference type="RefSeq" id="WP_074795166.1">
    <property type="nucleotide sequence ID" value="NZ_FOVJ01000001.1"/>
</dbReference>
<reference evidence="3" key="1">
    <citation type="submission" date="2016-10" db="EMBL/GenBank/DDBJ databases">
        <authorList>
            <person name="Varghese N."/>
        </authorList>
    </citation>
    <scope>NUCLEOTIDE SEQUENCE [LARGE SCALE GENOMIC DNA]</scope>
    <source>
        <strain evidence="3">Nsp8</strain>
    </source>
</reference>
<organism evidence="2 3">
    <name type="scientific">Nitrosospira briensis</name>
    <dbReference type="NCBI Taxonomy" id="35799"/>
    <lineage>
        <taxon>Bacteria</taxon>
        <taxon>Pseudomonadati</taxon>
        <taxon>Pseudomonadota</taxon>
        <taxon>Betaproteobacteria</taxon>
        <taxon>Nitrosomonadales</taxon>
        <taxon>Nitrosomonadaceae</taxon>
        <taxon>Nitrosospira</taxon>
    </lineage>
</organism>
<evidence type="ECO:0000313" key="3">
    <source>
        <dbReference type="Proteomes" id="UP000183107"/>
    </source>
</evidence>
<feature type="region of interest" description="Disordered" evidence="1">
    <location>
        <begin position="70"/>
        <end position="92"/>
    </location>
</feature>
<keyword evidence="3" id="KW-1185">Reference proteome</keyword>